<reference evidence="15 16" key="1">
    <citation type="journal article" date="2014" name="Nat. Genet.">
        <title>Whole-genome sequence of a flatfish provides insights into ZW sex chromosome evolution and adaptation to a benthic lifestyle.</title>
        <authorList>
            <person name="Chen S."/>
            <person name="Zhang G."/>
            <person name="Shao C."/>
            <person name="Huang Q."/>
            <person name="Liu G."/>
            <person name="Zhang P."/>
            <person name="Song W."/>
            <person name="An N."/>
            <person name="Chalopin D."/>
            <person name="Volff J.N."/>
            <person name="Hong Y."/>
            <person name="Li Q."/>
            <person name="Sha Z."/>
            <person name="Zhou H."/>
            <person name="Xie M."/>
            <person name="Yu Q."/>
            <person name="Liu Y."/>
            <person name="Xiang H."/>
            <person name="Wang N."/>
            <person name="Wu K."/>
            <person name="Yang C."/>
            <person name="Zhou Q."/>
            <person name="Liao X."/>
            <person name="Yang L."/>
            <person name="Hu Q."/>
            <person name="Zhang J."/>
            <person name="Meng L."/>
            <person name="Jin L."/>
            <person name="Tian Y."/>
            <person name="Lian J."/>
            <person name="Yang J."/>
            <person name="Miao G."/>
            <person name="Liu S."/>
            <person name="Liang Z."/>
            <person name="Yan F."/>
            <person name="Li Y."/>
            <person name="Sun B."/>
            <person name="Zhang H."/>
            <person name="Zhang J."/>
            <person name="Zhu Y."/>
            <person name="Du M."/>
            <person name="Zhao Y."/>
            <person name="Schartl M."/>
            <person name="Tang Q."/>
            <person name="Wang J."/>
        </authorList>
    </citation>
    <scope>NUCLEOTIDE SEQUENCE</scope>
</reference>
<evidence type="ECO:0000256" key="4">
    <source>
        <dbReference type="ARBA" id="ARBA00022723"/>
    </source>
</evidence>
<dbReference type="GO" id="GO:0000977">
    <property type="term" value="F:RNA polymerase II transcription regulatory region sequence-specific DNA binding"/>
    <property type="evidence" value="ECO:0007669"/>
    <property type="project" value="TreeGrafter"/>
</dbReference>
<dbReference type="InterPro" id="IPR050717">
    <property type="entry name" value="C2H2-ZF_Transcription_Reg"/>
</dbReference>
<evidence type="ECO:0000256" key="2">
    <source>
        <dbReference type="ARBA" id="ARBA00004123"/>
    </source>
</evidence>
<keyword evidence="16" id="KW-1185">Reference proteome</keyword>
<keyword evidence="4" id="KW-0479">Metal-binding</keyword>
<keyword evidence="5" id="KW-0677">Repeat</keyword>
<dbReference type="PANTHER" id="PTHR14196">
    <property type="entry name" value="ODD-SKIPPED - RELATED"/>
    <property type="match status" value="1"/>
</dbReference>
<dbReference type="Proteomes" id="UP000265120">
    <property type="component" value="Chromosome 12"/>
</dbReference>
<dbReference type="AlphaFoldDB" id="A0A3P8UM95"/>
<evidence type="ECO:0000256" key="7">
    <source>
        <dbReference type="ARBA" id="ARBA00022833"/>
    </source>
</evidence>
<evidence type="ECO:0000256" key="8">
    <source>
        <dbReference type="ARBA" id="ARBA00023015"/>
    </source>
</evidence>
<dbReference type="GeneTree" id="ENSGT01150000286939"/>
<dbReference type="OMA" id="CTHWENI"/>
<dbReference type="Pfam" id="PF00096">
    <property type="entry name" value="zf-C2H2"/>
    <property type="match status" value="3"/>
</dbReference>
<keyword evidence="10" id="KW-0804">Transcription</keyword>
<evidence type="ECO:0000256" key="3">
    <source>
        <dbReference type="ARBA" id="ARBA00006991"/>
    </source>
</evidence>
<dbReference type="InterPro" id="IPR013087">
    <property type="entry name" value="Znf_C2H2_type"/>
</dbReference>
<dbReference type="Ensembl" id="ENSCSET00000004379.1">
    <property type="protein sequence ID" value="ENSCSEP00000004323.1"/>
    <property type="gene ID" value="ENSCSEG00000002807.1"/>
</dbReference>
<keyword evidence="7" id="KW-0862">Zinc</keyword>
<dbReference type="PROSITE" id="PS00028">
    <property type="entry name" value="ZINC_FINGER_C2H2_1"/>
    <property type="match status" value="3"/>
</dbReference>
<evidence type="ECO:0000256" key="6">
    <source>
        <dbReference type="ARBA" id="ARBA00022771"/>
    </source>
</evidence>
<evidence type="ECO:0000256" key="13">
    <source>
        <dbReference type="SAM" id="MobiDB-lite"/>
    </source>
</evidence>
<dbReference type="PROSITE" id="PS50157">
    <property type="entry name" value="ZINC_FINGER_C2H2_2"/>
    <property type="match status" value="3"/>
</dbReference>
<feature type="region of interest" description="Disordered" evidence="13">
    <location>
        <begin position="104"/>
        <end position="128"/>
    </location>
</feature>
<accession>A0A3P8UM95</accession>
<reference evidence="15" key="3">
    <citation type="submission" date="2025-09" db="UniProtKB">
        <authorList>
            <consortium name="Ensembl"/>
        </authorList>
    </citation>
    <scope>IDENTIFICATION</scope>
</reference>
<comment type="subcellular location">
    <subcellularLocation>
        <location evidence="2">Nucleus</location>
    </subcellularLocation>
</comment>
<evidence type="ECO:0000256" key="1">
    <source>
        <dbReference type="ARBA" id="ARBA00003767"/>
    </source>
</evidence>
<reference evidence="15" key="2">
    <citation type="submission" date="2025-08" db="UniProtKB">
        <authorList>
            <consortium name="Ensembl"/>
        </authorList>
    </citation>
    <scope>IDENTIFICATION</scope>
</reference>
<feature type="domain" description="C2H2-type" evidence="14">
    <location>
        <begin position="21"/>
        <end position="48"/>
    </location>
</feature>
<dbReference type="GO" id="GO:0000981">
    <property type="term" value="F:DNA-binding transcription factor activity, RNA polymerase II-specific"/>
    <property type="evidence" value="ECO:0007669"/>
    <property type="project" value="TreeGrafter"/>
</dbReference>
<dbReference type="SUPFAM" id="SSF57667">
    <property type="entry name" value="beta-beta-alpha zinc fingers"/>
    <property type="match status" value="2"/>
</dbReference>
<keyword evidence="9" id="KW-0238">DNA-binding</keyword>
<keyword evidence="6 12" id="KW-0863">Zinc-finger</keyword>
<organism evidence="15 16">
    <name type="scientific">Cynoglossus semilaevis</name>
    <name type="common">Tongue sole</name>
    <dbReference type="NCBI Taxonomy" id="244447"/>
    <lineage>
        <taxon>Eukaryota</taxon>
        <taxon>Metazoa</taxon>
        <taxon>Chordata</taxon>
        <taxon>Craniata</taxon>
        <taxon>Vertebrata</taxon>
        <taxon>Euteleostomi</taxon>
        <taxon>Actinopterygii</taxon>
        <taxon>Neopterygii</taxon>
        <taxon>Teleostei</taxon>
        <taxon>Neoteleostei</taxon>
        <taxon>Acanthomorphata</taxon>
        <taxon>Carangaria</taxon>
        <taxon>Pleuronectiformes</taxon>
        <taxon>Pleuronectoidei</taxon>
        <taxon>Cynoglossidae</taxon>
        <taxon>Cynoglossinae</taxon>
        <taxon>Cynoglossus</taxon>
    </lineage>
</organism>
<feature type="domain" description="C2H2-type" evidence="14">
    <location>
        <begin position="49"/>
        <end position="76"/>
    </location>
</feature>
<dbReference type="InterPro" id="IPR036236">
    <property type="entry name" value="Znf_C2H2_sf"/>
</dbReference>
<dbReference type="FunFam" id="3.30.160.60:FF:000446">
    <property type="entry name" value="Zinc finger protein"/>
    <property type="match status" value="1"/>
</dbReference>
<evidence type="ECO:0000256" key="11">
    <source>
        <dbReference type="ARBA" id="ARBA00023242"/>
    </source>
</evidence>
<name>A0A3P8UM95_CYNSE</name>
<evidence type="ECO:0000313" key="15">
    <source>
        <dbReference type="Ensembl" id="ENSCSEP00000004323.1"/>
    </source>
</evidence>
<feature type="compositionally biased region" description="Polar residues" evidence="13">
    <location>
        <begin position="107"/>
        <end position="118"/>
    </location>
</feature>
<dbReference type="SMART" id="SM00355">
    <property type="entry name" value="ZnF_C2H2"/>
    <property type="match status" value="3"/>
</dbReference>
<evidence type="ECO:0000256" key="12">
    <source>
        <dbReference type="PROSITE-ProRule" id="PRU00042"/>
    </source>
</evidence>
<dbReference type="FunFam" id="3.30.160.60:FF:002343">
    <property type="entry name" value="Zinc finger protein 33A"/>
    <property type="match status" value="1"/>
</dbReference>
<evidence type="ECO:0000259" key="14">
    <source>
        <dbReference type="PROSITE" id="PS50157"/>
    </source>
</evidence>
<comment type="similarity">
    <text evidence="3">Belongs to the krueppel C2H2-type zinc-finger protein family.</text>
</comment>
<dbReference type="InParanoid" id="A0A3P8UM95"/>
<dbReference type="GO" id="GO:0005634">
    <property type="term" value="C:nucleus"/>
    <property type="evidence" value="ECO:0007669"/>
    <property type="project" value="UniProtKB-SubCell"/>
</dbReference>
<evidence type="ECO:0000256" key="9">
    <source>
        <dbReference type="ARBA" id="ARBA00023125"/>
    </source>
</evidence>
<dbReference type="GO" id="GO:0008270">
    <property type="term" value="F:zinc ion binding"/>
    <property type="evidence" value="ECO:0007669"/>
    <property type="project" value="UniProtKB-KW"/>
</dbReference>
<feature type="domain" description="C2H2-type" evidence="14">
    <location>
        <begin position="77"/>
        <end position="106"/>
    </location>
</feature>
<evidence type="ECO:0000313" key="16">
    <source>
        <dbReference type="Proteomes" id="UP000265120"/>
    </source>
</evidence>
<comment type="function">
    <text evidence="1">May be involved in transcriptional regulation.</text>
</comment>
<protein>
    <recommendedName>
        <fullName evidence="14">C2H2-type domain-containing protein</fullName>
    </recommendedName>
</protein>
<dbReference type="FunFam" id="3.30.160.60:FF:000966">
    <property type="entry name" value="ZFP90 zinc finger protein"/>
    <property type="match status" value="1"/>
</dbReference>
<dbReference type="PANTHER" id="PTHR14196:SF12">
    <property type="entry name" value="ZINC FINGER PROTEIN 208-LIKE"/>
    <property type="match status" value="1"/>
</dbReference>
<evidence type="ECO:0000256" key="5">
    <source>
        <dbReference type="ARBA" id="ARBA00022737"/>
    </source>
</evidence>
<keyword evidence="8" id="KW-0805">Transcription regulation</keyword>
<keyword evidence="11" id="KW-0539">Nucleus</keyword>
<proteinExistence type="inferred from homology"/>
<dbReference type="Gene3D" id="3.30.160.60">
    <property type="entry name" value="Classic Zinc Finger"/>
    <property type="match status" value="4"/>
</dbReference>
<evidence type="ECO:0000256" key="10">
    <source>
        <dbReference type="ARBA" id="ARBA00023163"/>
    </source>
</evidence>
<sequence length="128" mass="14855">MGLLICYLRVHQRSHTGEKPFPCVICGKSFRLKEMLRDHQFTHTSQKPYTCTLCTKTFTLATSFMRHRSIHSGEMPHSCRICGKQFRLLTFLKAHMQTKAHLRRAQQKSSGLEQNADMTVSDKHQCDM</sequence>